<keyword evidence="3" id="KW-1185">Reference proteome</keyword>
<proteinExistence type="predicted"/>
<evidence type="ECO:0000313" key="2">
    <source>
        <dbReference type="EMBL" id="KMO25054.1"/>
    </source>
</evidence>
<dbReference type="EMBL" id="JTHG01000066">
    <property type="protein sequence ID" value="KMO25054.1"/>
    <property type="molecule type" value="Genomic_DNA"/>
</dbReference>
<evidence type="ECO:0000256" key="1">
    <source>
        <dbReference type="SAM" id="MobiDB-lite"/>
    </source>
</evidence>
<reference evidence="2 3" key="1">
    <citation type="submission" date="2014-11" db="EMBL/GenBank/DDBJ databases">
        <title>Comparative genomics of Methylobacterium species.</title>
        <authorList>
            <person name="Chaudhry V."/>
            <person name="Patil P.B."/>
        </authorList>
    </citation>
    <scope>NUCLEOTIDE SEQUENCE [LARGE SCALE GENOMIC DNA]</scope>
    <source>
        <strain evidence="2 3">SE3.6</strain>
    </source>
</reference>
<gene>
    <name evidence="2" type="ORF">QR79_09785</name>
</gene>
<dbReference type="Proteomes" id="UP000036471">
    <property type="component" value="Unassembled WGS sequence"/>
</dbReference>
<comment type="caution">
    <text evidence="2">The sequence shown here is derived from an EMBL/GenBank/DDBJ whole genome shotgun (WGS) entry which is preliminary data.</text>
</comment>
<evidence type="ECO:0000313" key="3">
    <source>
        <dbReference type="Proteomes" id="UP000036471"/>
    </source>
</evidence>
<protein>
    <submittedName>
        <fullName evidence="2">Uncharacterized protein</fullName>
    </submittedName>
</protein>
<accession>A0ABR5HEW4</accession>
<feature type="region of interest" description="Disordered" evidence="1">
    <location>
        <begin position="74"/>
        <end position="120"/>
    </location>
</feature>
<name>A0ABR5HEW4_9HYPH</name>
<organism evidence="2 3">
    <name type="scientific">Methylobacterium indicum</name>
    <dbReference type="NCBI Taxonomy" id="1775910"/>
    <lineage>
        <taxon>Bacteria</taxon>
        <taxon>Pseudomonadati</taxon>
        <taxon>Pseudomonadota</taxon>
        <taxon>Alphaproteobacteria</taxon>
        <taxon>Hyphomicrobiales</taxon>
        <taxon>Methylobacteriaceae</taxon>
        <taxon>Methylobacterium</taxon>
    </lineage>
</organism>
<sequence length="120" mass="13010">MVVAGDPHEMIARAVNCPISEFGGRFADEIANGAARRRCEALDLLWRKAREGHPASIKEVITLTGASMGEAAFRRDAEEAEETEPRPKKRPPGKRELAHAAAQTAGEGTEWGDDLLGTMQ</sequence>